<keyword evidence="13" id="KW-0648">Protein biosynthesis</keyword>
<dbReference type="InterPro" id="IPR025714">
    <property type="entry name" value="Methyltranfer_dom"/>
</dbReference>
<dbReference type="NCBIfam" id="TIGR03534">
    <property type="entry name" value="RF_mod_PrmC"/>
    <property type="match status" value="1"/>
</dbReference>
<dbReference type="FunFam" id="3.30.160.20:FF:000004">
    <property type="entry name" value="Peptide chain release factor 1"/>
    <property type="match status" value="1"/>
</dbReference>
<keyword evidence="10" id="KW-0949">S-adenosyl-L-methionine</keyword>
<dbReference type="GO" id="GO:0005524">
    <property type="term" value="F:ATP binding"/>
    <property type="evidence" value="ECO:0007669"/>
    <property type="project" value="UniProtKB-KW"/>
</dbReference>
<dbReference type="SMART" id="SM00937">
    <property type="entry name" value="PCRF"/>
    <property type="match status" value="1"/>
</dbReference>
<dbReference type="HAMAP" id="MF_00743">
    <property type="entry name" value="FumaraseC"/>
    <property type="match status" value="1"/>
</dbReference>
<dbReference type="Gene3D" id="1.10.8.10">
    <property type="entry name" value="DNA helicase RuvA subunit, C-terminal domain"/>
    <property type="match status" value="1"/>
</dbReference>
<dbReference type="Gene3D" id="1.10.275.10">
    <property type="entry name" value="Fumarase/aspartase (N-terminal domain)"/>
    <property type="match status" value="1"/>
</dbReference>
<dbReference type="NCBIfam" id="TIGR00536">
    <property type="entry name" value="hemK_fam"/>
    <property type="match status" value="1"/>
</dbReference>
<comment type="similarity">
    <text evidence="5">Belongs to the prokaryotic/mitochondrial release factor family.</text>
</comment>
<dbReference type="GO" id="GO:0032259">
    <property type="term" value="P:methylation"/>
    <property type="evidence" value="ECO:0007669"/>
    <property type="project" value="UniProtKB-KW"/>
</dbReference>
<dbReference type="PANTHER" id="PTHR11444:SF1">
    <property type="entry name" value="FUMARATE HYDRATASE, MITOCHONDRIAL"/>
    <property type="match status" value="1"/>
</dbReference>
<evidence type="ECO:0000256" key="16">
    <source>
        <dbReference type="ARBA" id="ARBA00049112"/>
    </source>
</evidence>
<evidence type="ECO:0000256" key="15">
    <source>
        <dbReference type="ARBA" id="ARBA00023239"/>
    </source>
</evidence>
<dbReference type="SUPFAM" id="SSF52402">
    <property type="entry name" value="Adenine nucleotide alpha hydrolases-like"/>
    <property type="match status" value="1"/>
</dbReference>
<evidence type="ECO:0000313" key="19">
    <source>
        <dbReference type="Proteomes" id="UP000092460"/>
    </source>
</evidence>
<dbReference type="CDD" id="cd01362">
    <property type="entry name" value="Fumarase_classII"/>
    <property type="match status" value="1"/>
</dbReference>
<organism evidence="18 19">
    <name type="scientific">Glossina palpalis gambiensis</name>
    <dbReference type="NCBI Taxonomy" id="67801"/>
    <lineage>
        <taxon>Eukaryota</taxon>
        <taxon>Metazoa</taxon>
        <taxon>Ecdysozoa</taxon>
        <taxon>Arthropoda</taxon>
        <taxon>Hexapoda</taxon>
        <taxon>Insecta</taxon>
        <taxon>Pterygota</taxon>
        <taxon>Neoptera</taxon>
        <taxon>Endopterygota</taxon>
        <taxon>Diptera</taxon>
        <taxon>Brachycera</taxon>
        <taxon>Muscomorpha</taxon>
        <taxon>Hippoboscoidea</taxon>
        <taxon>Glossinidae</taxon>
        <taxon>Glossina</taxon>
    </lineage>
</organism>
<comment type="subcellular location">
    <subcellularLocation>
        <location evidence="1">Cytoplasm</location>
    </subcellularLocation>
</comment>
<dbReference type="Gene3D" id="3.20.20.70">
    <property type="entry name" value="Aldolase class I"/>
    <property type="match status" value="1"/>
</dbReference>
<keyword evidence="6" id="KW-0963">Cytoplasm</keyword>
<proteinExistence type="inferred from homology"/>
<evidence type="ECO:0000313" key="18">
    <source>
        <dbReference type="EnsemblMetazoa" id="GPPI046387-PA"/>
    </source>
</evidence>
<comment type="similarity">
    <text evidence="3">Belongs to the class-II fumarase/aspartase family. Fumarase subfamily.</text>
</comment>
<dbReference type="InterPro" id="IPR045853">
    <property type="entry name" value="Pep_chain_release_fac_I_sf"/>
</dbReference>
<dbReference type="InterPro" id="IPR006218">
    <property type="entry name" value="DAHP1/KDSA"/>
</dbReference>
<dbReference type="SUPFAM" id="SSF56024">
    <property type="entry name" value="Phospholipase D/nuclease"/>
    <property type="match status" value="1"/>
</dbReference>
<dbReference type="InterPro" id="IPR002052">
    <property type="entry name" value="DNA_methylase_N6_adenine_CS"/>
</dbReference>
<evidence type="ECO:0000256" key="3">
    <source>
        <dbReference type="ARBA" id="ARBA00009084"/>
    </source>
</evidence>
<dbReference type="EMBL" id="JXJN01023886">
    <property type="status" value="NOT_ANNOTATED_CDS"/>
    <property type="molecule type" value="Genomic_DNA"/>
</dbReference>
<dbReference type="Gene3D" id="3.40.50.620">
    <property type="entry name" value="HUPs"/>
    <property type="match status" value="1"/>
</dbReference>
<dbReference type="InterPro" id="IPR024083">
    <property type="entry name" value="Fumarase/histidase_N"/>
</dbReference>
<dbReference type="SUPFAM" id="SSF53335">
    <property type="entry name" value="S-adenosyl-L-methionine-dependent methyltransferases"/>
    <property type="match status" value="1"/>
</dbReference>
<dbReference type="Gene3D" id="3.40.50.150">
    <property type="entry name" value="Vaccinia Virus protein VP39"/>
    <property type="match status" value="1"/>
</dbReference>
<evidence type="ECO:0000256" key="6">
    <source>
        <dbReference type="ARBA" id="ARBA00022490"/>
    </source>
</evidence>
<evidence type="ECO:0000256" key="2">
    <source>
        <dbReference type="ARBA" id="ARBA00004790"/>
    </source>
</evidence>
<dbReference type="SUPFAM" id="SSF75620">
    <property type="entry name" value="Release factor"/>
    <property type="match status" value="1"/>
</dbReference>
<dbReference type="Proteomes" id="UP000092460">
    <property type="component" value="Unassembled WGS sequence"/>
</dbReference>
<reference evidence="19" key="1">
    <citation type="submission" date="2015-01" db="EMBL/GenBank/DDBJ databases">
        <authorList>
            <person name="Aksoy S."/>
            <person name="Warren W."/>
            <person name="Wilson R.K."/>
        </authorList>
    </citation>
    <scope>NUCLEOTIDE SEQUENCE [LARGE SCALE GENOMIC DNA]</scope>
    <source>
        <strain evidence="19">IAEA</strain>
    </source>
</reference>
<evidence type="ECO:0000256" key="4">
    <source>
        <dbReference type="ARBA" id="ARBA00010499"/>
    </source>
</evidence>
<dbReference type="InterPro" id="IPR014729">
    <property type="entry name" value="Rossmann-like_a/b/a_fold"/>
</dbReference>
<dbReference type="GO" id="GO:0006106">
    <property type="term" value="P:fumarate metabolic process"/>
    <property type="evidence" value="ECO:0007669"/>
    <property type="project" value="InterPro"/>
</dbReference>
<evidence type="ECO:0000259" key="17">
    <source>
        <dbReference type="PROSITE" id="PS00745"/>
    </source>
</evidence>
<dbReference type="PRINTS" id="PR00149">
    <property type="entry name" value="FUMRATELYASE"/>
</dbReference>
<evidence type="ECO:0000256" key="8">
    <source>
        <dbReference type="ARBA" id="ARBA00022603"/>
    </source>
</evidence>
<dbReference type="InterPro" id="IPR000352">
    <property type="entry name" value="Pep_chain_release_fac_I"/>
</dbReference>
<dbReference type="PROSITE" id="PS00092">
    <property type="entry name" value="N6_MTASE"/>
    <property type="match status" value="1"/>
</dbReference>
<keyword evidence="8" id="KW-0489">Methyltransferase</keyword>
<dbReference type="NCBIfam" id="NF003543">
    <property type="entry name" value="PRK05198.1"/>
    <property type="match status" value="1"/>
</dbReference>
<comment type="catalytic activity">
    <reaction evidence="16">
        <text>D-arabinose 5-phosphate + phosphoenolpyruvate + H2O = 3-deoxy-alpha-D-manno-2-octulosonate-8-phosphate + phosphate</text>
        <dbReference type="Rhea" id="RHEA:14053"/>
        <dbReference type="ChEBI" id="CHEBI:15377"/>
        <dbReference type="ChEBI" id="CHEBI:43474"/>
        <dbReference type="ChEBI" id="CHEBI:57693"/>
        <dbReference type="ChEBI" id="CHEBI:58702"/>
        <dbReference type="ChEBI" id="CHEBI:85985"/>
        <dbReference type="EC" id="2.5.1.55"/>
    </reaction>
</comment>
<name>A0A1B0C159_9MUSC</name>
<dbReference type="UniPathway" id="UPA00223">
    <property type="reaction ID" value="UER01007"/>
</dbReference>
<comment type="pathway">
    <text evidence="2">Cofactor biosynthesis; NAD(+) biosynthesis.</text>
</comment>
<dbReference type="GO" id="GO:0008676">
    <property type="term" value="F:3-deoxy-8-phosphooctulonate synthase activity"/>
    <property type="evidence" value="ECO:0007669"/>
    <property type="project" value="UniProtKB-EC"/>
</dbReference>
<dbReference type="FunFam" id="1.10.275.10:FF:000001">
    <property type="entry name" value="Fumarate hydratase, mitochondrial"/>
    <property type="match status" value="1"/>
</dbReference>
<dbReference type="InterPro" id="IPR008948">
    <property type="entry name" value="L-Aspartase-like"/>
</dbReference>
<dbReference type="Pfam" id="PF03462">
    <property type="entry name" value="PCRF"/>
    <property type="match status" value="1"/>
</dbReference>
<comment type="similarity">
    <text evidence="4">Belongs to the KdsA family.</text>
</comment>
<sequence length="1466" mass="163817">MHQLIIVKLENLSNRYKELNKILSNSNVITDKKIRAGTGGGEAALFVKDLCQHKGYKEVIIKICNKKAYSKLKFESGGHRVQRIPATESQGRVHTSTCTVAVMPEMSELKLPKIKSSDLRIDTFRSSGAGGQHINTTDSAIRITHVPTNTVVECQDERSQHKNKSKAMSVLLARLQTNLLKNRKKSESKIRRNLLGSGDRSDRIRTYNFTQGRITDHRLNLTIYKLDEIMEAEILLQYVLGIDRAKMIAYEKNHLTCTQYNFLNILLSRRKLGEPIAYLINNREFWSINLYIRSGIFIPRSDTECLVKLALSVPLSKKANVLDLGSGSGAISLALGLERPTWKITGIDKSSKAIKISKKNSDKLKVKNVFFKKESWKKLQKTVYYSMIVSNPPYIASQDPHLLIGDLKFEPKSALISGKDGLQDIKIICKISKNHLKNHGWLLIEHGFQQAYEVRKILLTEGYSLIRTHMDYGGNDPSFDKANRSSIHSYRGPGLEKSIEIFSKIKSKFNVKIITDIHAPEQAKDIAKIVDIIQIPAFLARQTDLIESAAKTNKIINIKKPQFLSPEQTYYIVEKLIKSGNSKIILCERGTMFGYNNLIVDMLGLNIMKQVSGGLPVMLDVTHALQMRNNFSPISSGKISQINVLARAGVAVGIAGLLIEAHPDPKNARCDGPCALPLQSLESVLKEVKCMDEIMSNQSKIIRNFKVQSDFNAKLAFKKIKFFLISYLKKFTELKTLVVGISGGQDSTLTGKICQEVINDLKQYDLLDYQCIAVRLPYGIQYDEDDCKLAINFIKPDRIINIDIKPIVESSIITLQKSGIHMTDHLKGNEKSRERIKIQYSIAGSTSGLVVGTCNASEAITGFFTKYGDSSSDIAPILHLNKRQGKKMLQYLNCPQRLYLKQPSADLNENYPGYPDESILKVSYDMIDDYLEGKLLDKKIAKIIENLYYKNQHKRKIMSDFRTEEDIFGKIFISKEILWGVHTQRSLKNFNISTETMPHEFIYALAQVKYAATQTNKELNLLDTKKANAILQAIEEILSGKHINSFPLKIWQTGSGTQTNMNINEVIANRAIKILGGNYGDYSIIHPNDHVNKSQSSNDVFPTSMHIAATIALKNRLLPNILNLVDIFSQKSIKFDKIIKIGRTHLQDAVPLTLGQEISAWKYMLQKNICHINDTISHLSEIALGGTAVGTGLNSHKLYPEKTANILSKLTGHNFVTSPNKFEALSTCDALVHAHGALKGLAVSLMKIANDIRWLSSGPRCGIGEIFIPENEPGSSIMPGKVNPTQCESITMICCQVFGNDTSIISGGSSGNFQLNVFRPMIIYNFLQSVRILSDGILSFNKNCAAGIRPNQKRIDKFLKKSLILINSNIVLSTTNNTSSNLIRVGFSPGNTAQKIILDAIKESSISIDIAAYSFTSKLISLALIDAEQRGVKIRILADKKSNSGKYTAATYLSNHKIPRFLSSSY</sequence>
<dbReference type="Pfam" id="PF00472">
    <property type="entry name" value="RF-1"/>
    <property type="match status" value="1"/>
</dbReference>
<dbReference type="InterPro" id="IPR025202">
    <property type="entry name" value="PLD-like_dom"/>
</dbReference>
<dbReference type="InterPro" id="IPR000362">
    <property type="entry name" value="Fumarate_lyase_fam"/>
</dbReference>
<dbReference type="NCBIfam" id="TIGR00552">
    <property type="entry name" value="nadE"/>
    <property type="match status" value="1"/>
</dbReference>
<dbReference type="InterPro" id="IPR022761">
    <property type="entry name" value="Fumarate_lyase_N"/>
</dbReference>
<dbReference type="PANTHER" id="PTHR11444">
    <property type="entry name" value="ASPARTATEAMMONIA/ARGININOSUCCINATE/ADENYLOSUCCINATE LYASE"/>
    <property type="match status" value="1"/>
</dbReference>
<dbReference type="Pfam" id="PF17827">
    <property type="entry name" value="PrmC_N"/>
    <property type="match status" value="1"/>
</dbReference>
<dbReference type="CDD" id="cd00553">
    <property type="entry name" value="NAD_synthase"/>
    <property type="match status" value="1"/>
</dbReference>
<dbReference type="Gene3D" id="3.30.870.10">
    <property type="entry name" value="Endonuclease Chain A"/>
    <property type="match status" value="1"/>
</dbReference>
<evidence type="ECO:0000256" key="7">
    <source>
        <dbReference type="ARBA" id="ARBA00022598"/>
    </source>
</evidence>
<dbReference type="SUPFAM" id="SSF48557">
    <property type="entry name" value="L-aspartase-like"/>
    <property type="match status" value="1"/>
</dbReference>
<dbReference type="EnsemblMetazoa" id="GPPI046387-RA">
    <property type="protein sequence ID" value="GPPI046387-PA"/>
    <property type="gene ID" value="GPPI046387"/>
</dbReference>
<keyword evidence="9" id="KW-0808">Transferase</keyword>
<dbReference type="InterPro" id="IPR005139">
    <property type="entry name" value="PCRF"/>
</dbReference>
<dbReference type="GO" id="GO:0003676">
    <property type="term" value="F:nucleic acid binding"/>
    <property type="evidence" value="ECO:0007669"/>
    <property type="project" value="InterPro"/>
</dbReference>
<dbReference type="GO" id="GO:0008276">
    <property type="term" value="F:protein methyltransferase activity"/>
    <property type="evidence" value="ECO:0007669"/>
    <property type="project" value="InterPro"/>
</dbReference>
<dbReference type="Gene3D" id="3.30.160.20">
    <property type="match status" value="1"/>
</dbReference>
<dbReference type="GO" id="GO:0005737">
    <property type="term" value="C:cytoplasm"/>
    <property type="evidence" value="ECO:0007669"/>
    <property type="project" value="UniProtKB-SubCell"/>
</dbReference>
<dbReference type="PROSITE" id="PS00745">
    <property type="entry name" value="RF_PROK_I"/>
    <property type="match status" value="1"/>
</dbReference>
<dbReference type="VEuPathDB" id="VectorBase:GPPI046387"/>
<dbReference type="InterPro" id="IPR005677">
    <property type="entry name" value="Fum_hydII"/>
</dbReference>
<dbReference type="GO" id="GO:0003747">
    <property type="term" value="F:translation release factor activity"/>
    <property type="evidence" value="ECO:0007669"/>
    <property type="project" value="InterPro"/>
</dbReference>
<dbReference type="STRING" id="67801.A0A1B0C159"/>
<keyword evidence="11" id="KW-0547">Nucleotide-binding</keyword>
<dbReference type="InterPro" id="IPR003694">
    <property type="entry name" value="NAD_synthase"/>
</dbReference>
<dbReference type="Gene3D" id="1.20.200.10">
    <property type="entry name" value="Fumarase/aspartase (Central domain)"/>
    <property type="match status" value="1"/>
</dbReference>
<evidence type="ECO:0000256" key="10">
    <source>
        <dbReference type="ARBA" id="ARBA00022691"/>
    </source>
</evidence>
<evidence type="ECO:0000256" key="14">
    <source>
        <dbReference type="ARBA" id="ARBA00023027"/>
    </source>
</evidence>
<evidence type="ECO:0000256" key="11">
    <source>
        <dbReference type="ARBA" id="ARBA00022741"/>
    </source>
</evidence>
<dbReference type="InterPro" id="IPR020557">
    <property type="entry name" value="Fumarate_lyase_CS"/>
</dbReference>
<dbReference type="GO" id="GO:0006099">
    <property type="term" value="P:tricarboxylic acid cycle"/>
    <property type="evidence" value="ECO:0007669"/>
    <property type="project" value="UniProtKB-UniPathway"/>
</dbReference>
<dbReference type="SUPFAM" id="SSF51569">
    <property type="entry name" value="Aldolase"/>
    <property type="match status" value="1"/>
</dbReference>
<dbReference type="CDD" id="cd02440">
    <property type="entry name" value="AdoMet_MTases"/>
    <property type="match status" value="1"/>
</dbReference>
<dbReference type="InterPro" id="IPR006269">
    <property type="entry name" value="KDO8P_synthase"/>
</dbReference>
<keyword evidence="12" id="KW-0067">ATP-binding</keyword>
<evidence type="ECO:0000256" key="5">
    <source>
        <dbReference type="ARBA" id="ARBA00010835"/>
    </source>
</evidence>
<dbReference type="Pfam" id="PF02540">
    <property type="entry name" value="NAD_synthase"/>
    <property type="match status" value="1"/>
</dbReference>
<dbReference type="Pfam" id="PF13091">
    <property type="entry name" value="PLDc_2"/>
    <property type="match status" value="1"/>
</dbReference>
<dbReference type="GO" id="GO:0006108">
    <property type="term" value="P:malate metabolic process"/>
    <property type="evidence" value="ECO:0007669"/>
    <property type="project" value="TreeGrafter"/>
</dbReference>
<dbReference type="FunFam" id="1.20.200.10:FF:000001">
    <property type="entry name" value="Fumarate hydratase, mitochondrial"/>
    <property type="match status" value="1"/>
</dbReference>
<dbReference type="GO" id="GO:0004359">
    <property type="term" value="F:glutaminase activity"/>
    <property type="evidence" value="ECO:0007669"/>
    <property type="project" value="InterPro"/>
</dbReference>
<keyword evidence="14" id="KW-0520">NAD</keyword>
<dbReference type="Pfam" id="PF00793">
    <property type="entry name" value="DAHP_synth_1"/>
    <property type="match status" value="1"/>
</dbReference>
<dbReference type="NCBIfam" id="TIGR01362">
    <property type="entry name" value="KDO8P_synth"/>
    <property type="match status" value="1"/>
</dbReference>
<dbReference type="UniPathway" id="UPA00253"/>
<dbReference type="NCBIfam" id="NF001979">
    <property type="entry name" value="PRK00768.1"/>
    <property type="match status" value="1"/>
</dbReference>
<dbReference type="InterPro" id="IPR013785">
    <property type="entry name" value="Aldolase_TIM"/>
</dbReference>
<accession>A0A1B0C159</accession>
<evidence type="ECO:0000256" key="12">
    <source>
        <dbReference type="ARBA" id="ARBA00022840"/>
    </source>
</evidence>
<dbReference type="EMBL" id="JXJN01023887">
    <property type="status" value="NOT_ANNOTATED_CDS"/>
    <property type="molecule type" value="Genomic_DNA"/>
</dbReference>
<dbReference type="EMBL" id="JXJN01023885">
    <property type="status" value="NOT_ANNOTATED_CDS"/>
    <property type="molecule type" value="Genomic_DNA"/>
</dbReference>
<dbReference type="Pfam" id="PF13847">
    <property type="entry name" value="Methyltransf_31"/>
    <property type="match status" value="1"/>
</dbReference>
<keyword evidence="19" id="KW-1185">Reference proteome</keyword>
<dbReference type="InterPro" id="IPR022310">
    <property type="entry name" value="NAD/GMP_synthase"/>
</dbReference>
<dbReference type="InterPro" id="IPR004556">
    <property type="entry name" value="HemK-like"/>
</dbReference>
<feature type="domain" description="Prokaryotic-type class I peptide chain release factors" evidence="17">
    <location>
        <begin position="125"/>
        <end position="141"/>
    </location>
</feature>
<dbReference type="GO" id="GO:0003952">
    <property type="term" value="F:NAD+ synthase (glutamine-hydrolyzing) activity"/>
    <property type="evidence" value="ECO:0007669"/>
    <property type="project" value="InterPro"/>
</dbReference>
<dbReference type="InterPro" id="IPR019874">
    <property type="entry name" value="RF_methyltr_PrmC"/>
</dbReference>
<dbReference type="InterPro" id="IPR029063">
    <property type="entry name" value="SAM-dependent_MTases_sf"/>
</dbReference>
<dbReference type="Pfam" id="PF00206">
    <property type="entry name" value="Lyase_1"/>
    <property type="match status" value="1"/>
</dbReference>
<dbReference type="GO" id="GO:0009435">
    <property type="term" value="P:NAD+ biosynthetic process"/>
    <property type="evidence" value="ECO:0007669"/>
    <property type="project" value="UniProtKB-UniPathway"/>
</dbReference>
<keyword evidence="15" id="KW-0456">Lyase</keyword>
<dbReference type="PROSITE" id="PS00163">
    <property type="entry name" value="FUMARATE_LYASES"/>
    <property type="match status" value="1"/>
</dbReference>
<keyword evidence="7" id="KW-0436">Ligase</keyword>
<evidence type="ECO:0000256" key="9">
    <source>
        <dbReference type="ARBA" id="ARBA00022679"/>
    </source>
</evidence>
<dbReference type="InterPro" id="IPR040758">
    <property type="entry name" value="PrmC_N"/>
</dbReference>
<evidence type="ECO:0000256" key="1">
    <source>
        <dbReference type="ARBA" id="ARBA00004496"/>
    </source>
</evidence>
<dbReference type="GO" id="GO:0004333">
    <property type="term" value="F:fumarate hydratase activity"/>
    <property type="evidence" value="ECO:0007669"/>
    <property type="project" value="InterPro"/>
</dbReference>
<protein>
    <recommendedName>
        <fullName evidence="17">Prokaryotic-type class I peptide chain release factors domain-containing protein</fullName>
    </recommendedName>
</protein>
<evidence type="ECO:0000256" key="13">
    <source>
        <dbReference type="ARBA" id="ARBA00022917"/>
    </source>
</evidence>
<reference evidence="18" key="2">
    <citation type="submission" date="2020-05" db="UniProtKB">
        <authorList>
            <consortium name="EnsemblMetazoa"/>
        </authorList>
    </citation>
    <scope>IDENTIFICATION</scope>
    <source>
        <strain evidence="18">IAEA</strain>
    </source>
</reference>